<dbReference type="GO" id="GO:0140078">
    <property type="term" value="F:class I DNA-(apurinic or apyrimidinic site) endonuclease activity"/>
    <property type="evidence" value="ECO:0007669"/>
    <property type="project" value="UniProtKB-EC"/>
</dbReference>
<dbReference type="InterPro" id="IPR019734">
    <property type="entry name" value="TPR_rpt"/>
</dbReference>
<feature type="domain" description="Formamidopyrimidine-DNA glycosylase catalytic" evidence="14">
    <location>
        <begin position="2"/>
        <end position="131"/>
    </location>
</feature>
<dbReference type="GO" id="GO:0003684">
    <property type="term" value="F:damaged DNA binding"/>
    <property type="evidence" value="ECO:0007669"/>
    <property type="project" value="InterPro"/>
</dbReference>
<dbReference type="Pfam" id="PF01149">
    <property type="entry name" value="Fapy_DNA_glyco"/>
    <property type="match status" value="1"/>
</dbReference>
<dbReference type="SMART" id="SM00898">
    <property type="entry name" value="Fapy_DNA_glyco"/>
    <property type="match status" value="1"/>
</dbReference>
<dbReference type="FunFam" id="1.25.40.1040:FF:000003">
    <property type="entry name" value="N-terminal acetyltransferase A, auxiliary subunit"/>
    <property type="match status" value="1"/>
</dbReference>
<dbReference type="SUPFAM" id="SSF81624">
    <property type="entry name" value="N-terminal domain of MutM-like DNA repair proteins"/>
    <property type="match status" value="1"/>
</dbReference>
<dbReference type="CDD" id="cd08972">
    <property type="entry name" value="PF_Nei_N"/>
    <property type="match status" value="1"/>
</dbReference>
<evidence type="ECO:0000256" key="3">
    <source>
        <dbReference type="ARBA" id="ARBA00022737"/>
    </source>
</evidence>
<evidence type="ECO:0000256" key="4">
    <source>
        <dbReference type="ARBA" id="ARBA00022763"/>
    </source>
</evidence>
<dbReference type="Pfam" id="PF12569">
    <property type="entry name" value="NatA_aux_su"/>
    <property type="match status" value="1"/>
</dbReference>
<protein>
    <recommendedName>
        <fullName evidence="2">DNA-(apurinic or apyrimidinic site) lyase</fullName>
        <ecNumber evidence="2">4.2.99.18</ecNumber>
    </recommendedName>
</protein>
<keyword evidence="11" id="KW-0326">Glycosidase</keyword>
<dbReference type="PROSITE" id="PS50005">
    <property type="entry name" value="TPR"/>
    <property type="match status" value="1"/>
</dbReference>
<dbReference type="FunFam" id="1.25.40.1010:FF:000002">
    <property type="entry name" value="N-terminal acetyltransferase catalytic subunit (NAT1)"/>
    <property type="match status" value="1"/>
</dbReference>
<keyword evidence="9 15" id="KW-0456">Lyase</keyword>
<evidence type="ECO:0000256" key="7">
    <source>
        <dbReference type="ARBA" id="ARBA00023125"/>
    </source>
</evidence>
<dbReference type="Gene3D" id="1.25.40.1040">
    <property type="match status" value="1"/>
</dbReference>
<dbReference type="SUPFAM" id="SSF46946">
    <property type="entry name" value="S13-like H2TH domain"/>
    <property type="match status" value="1"/>
</dbReference>
<keyword evidence="3" id="KW-0677">Repeat</keyword>
<feature type="region of interest" description="Disordered" evidence="13">
    <location>
        <begin position="287"/>
        <end position="444"/>
    </location>
</feature>
<evidence type="ECO:0000256" key="1">
    <source>
        <dbReference type="ARBA" id="ARBA00009409"/>
    </source>
</evidence>
<feature type="compositionally biased region" description="Basic and acidic residues" evidence="13">
    <location>
        <begin position="403"/>
        <end position="423"/>
    </location>
</feature>
<evidence type="ECO:0000313" key="15">
    <source>
        <dbReference type="EMBL" id="RAR06453.1"/>
    </source>
</evidence>
<dbReference type="EC" id="4.2.99.18" evidence="2"/>
<evidence type="ECO:0000256" key="6">
    <source>
        <dbReference type="ARBA" id="ARBA00022803"/>
    </source>
</evidence>
<dbReference type="PROSITE" id="PS51068">
    <property type="entry name" value="FPG_CAT"/>
    <property type="match status" value="1"/>
</dbReference>
<sequence>MPEIAEVARVVHFLKKYAVGKTIKAVKTTEDNIVYGKVGTSASAFQEAISGKKIIDARQQGKYFWLVMESAPHPLMHFGMSGWMKFSNDETAYYRPTKPDEAEWPPKYYKFILQLQESKDEIAFVDARRLARIRLVDAAAEDMRKTTPLKENGPDPVIDKDVLTVDWLGKKLRSKKVPVKALLLDQANISGIGNWVGDEVMYQAKLHPEQYSNTFTNEQIKRLHDAIMYVCDTAIEANGDSDAFPKDWLMKHRWGKGKKEGSKLPTGEKITFLKVGGRTSAIVPSVQKKTATVAGDLSEGAETDDAEEDKKPKKDNKRKAQPVKKEDAEAEEKAPAKPKAGRKNAKKEIKEDTQEASEDTLPARPKRATKKAKEEVKADAEEEAGDEMEEPQPTKKRKTVANDTEKQKKIITKEEQKNEDTTGKRRSGRLSKCAPKWSSYKPMQAPIQGHDVTSLTPPGLKAAEQILRKYPTHGDTQAMKALILNSVNQGDEAFALCKEALRNDMKSHICWHVYGLLWRSVKNYPEAIKSYKMALRLEPGSLNILRDLALLQCQVRDYDGYIESRRKMMQERPQLRQNWTALAVAYHLAGNYAEAENILKTYEETLKQPPSKLDLEHSEATLYKNMIIYESGDVERALTHLDEVVRVSLDRGAALETKAKYLLELGRKEEAEKAYRVLLNRNSEYRAYFDGLEKALGLDRSNDADIEKLNELYKSFADKNPRNDAARRIPLDFLQGEAFKTQVDQYLQRMLNKGVPSTFPNIKSLYRDAEKKAVIEELVLGYASDQKTNGSAGGESNGETTDRFEQSVLYFLAQHYNYVQSRDLKKAMEYIDKLIEMDPKSVDYSQTKARIYKHAGDVQKASQTMNHARELDERDRYINTKCAKYQLRNNENENALNTMSKFTRNETVGGPLGDLHDMQCMWYLLEDGEAYLRQEKYGLALKRFTAIADIFDVWHEDQFDFHSFSLRKGQIRAYIDMVRWEDHLRDHPFFTRAATQAVELYVQLADNPKMTSGDELELEKLDPTERKKAEKKAKKEKEKAEKAEAERKAAAAAKATAKGDDGETKKEDTDPNGEKLLQTKQPLEDALRFLQPMLELAPKNIEAQNVGFEVYIRRNKYLLALKCLQAAQEIDPENPKLHEQSVRFRQAISKPAEPLSTQASEVIKETFTAPPADADLNAYNNDFLKKYSESASHLQSGYNVRYLLDNSSKSQNEQDLQKTLDLPSITMEEARAGLSLLNKWKSEQKVKDDYRAKAASRWDAATLYPIVVWFFSLSFGDLNVSAQLISRRTRSAVPTNACTLPTPYSPYRGKRRKELEWRLEGRITKQGWGAINASDEGSNFLALAPSSRLLTSSTSPNATSQQDILSIPTPETPSPQPIPVYSPTNLAAFSNQVALATQTPRQTEVLEDPIFDTFSFSSQCPSHSTSFPEITIPPYLRLYDAWKDIRDLLPPPLQELLCHYEFTTSLTLANDDPAKAAWQAYIPEMAQGHEFLTNCVLSVASLHLGRLYESREDKKRMNTLAAARMNKALATYRVELENITEKNAAALFASSTFTAVYLFRTSAIDIENLRASIPPDATTPSPEIVDKMLSCALRTIWGLRGPLTVLLSGWNWVVGSKMHPVTARGWWPEYTVFVTPRAVFEDERLKEIEKLWMESEEPLTPHCVYLSQALLYLRQSFNLISQLTLPGRYPPMTAVPYSIDDTTISTLTDRGAIFVWATRIPREFIALIESKNMHALVILAHYAVLPGRVRNVWWLEGLGADIVTAVAMALGRENWSLIEWPASVVGVDLDNALGMGRRRDKLEGSPCEMHMDVI</sequence>
<accession>A0A364MXH1</accession>
<dbReference type="FunFam" id="1.10.8.50:FF:000009">
    <property type="entry name" value="Formamidopyrimidine-DNA glycosylase"/>
    <property type="match status" value="1"/>
</dbReference>
<comment type="similarity">
    <text evidence="1">Belongs to the FPG family.</text>
</comment>
<dbReference type="GO" id="GO:0008270">
    <property type="term" value="F:zinc ion binding"/>
    <property type="evidence" value="ECO:0007669"/>
    <property type="project" value="InterPro"/>
</dbReference>
<dbReference type="InterPro" id="IPR011990">
    <property type="entry name" value="TPR-like_helical_dom_sf"/>
</dbReference>
<dbReference type="OrthoDB" id="10263032at2759"/>
<dbReference type="InterPro" id="IPR015886">
    <property type="entry name" value="H2TH_FPG"/>
</dbReference>
<gene>
    <name evidence="15" type="ORF">DDE83_006939</name>
</gene>
<feature type="compositionally biased region" description="Basic residues" evidence="13">
    <location>
        <begin position="313"/>
        <end position="322"/>
    </location>
</feature>
<dbReference type="PANTHER" id="PTHR22767:SF2">
    <property type="entry name" value="N(ALPHA)-ACETYLTRANSFERASE 15_16, ISOFORM A"/>
    <property type="match status" value="1"/>
</dbReference>
<feature type="compositionally biased region" description="Basic and acidic residues" evidence="13">
    <location>
        <begin position="1057"/>
        <end position="1073"/>
    </location>
</feature>
<evidence type="ECO:0000256" key="8">
    <source>
        <dbReference type="ARBA" id="ARBA00023204"/>
    </source>
</evidence>
<dbReference type="InterPro" id="IPR021183">
    <property type="entry name" value="NatA_aux_su"/>
</dbReference>
<keyword evidence="10" id="KW-0511">Multifunctional enzyme</keyword>
<dbReference type="InterPro" id="IPR012319">
    <property type="entry name" value="FPG_cat"/>
</dbReference>
<evidence type="ECO:0000256" key="12">
    <source>
        <dbReference type="PROSITE-ProRule" id="PRU00339"/>
    </source>
</evidence>
<dbReference type="STRING" id="183478.A0A364MXH1"/>
<dbReference type="Gene3D" id="1.25.40.1010">
    <property type="match status" value="1"/>
</dbReference>
<evidence type="ECO:0000256" key="2">
    <source>
        <dbReference type="ARBA" id="ARBA00012720"/>
    </source>
</evidence>
<evidence type="ECO:0000313" key="16">
    <source>
        <dbReference type="Proteomes" id="UP000249619"/>
    </source>
</evidence>
<reference evidence="16" key="1">
    <citation type="submission" date="2018-05" db="EMBL/GenBank/DDBJ databases">
        <title>Draft genome sequence of Stemphylium lycopersici strain CIDEFI 213.</title>
        <authorList>
            <person name="Medina R."/>
            <person name="Franco M.E.E."/>
            <person name="Lucentini C.G."/>
            <person name="Saparrat M.C.N."/>
            <person name="Balatti P.A."/>
        </authorList>
    </citation>
    <scope>NUCLEOTIDE SEQUENCE [LARGE SCALE GENOMIC DNA]</scope>
    <source>
        <strain evidence="16">CIDEFI 213</strain>
    </source>
</reference>
<keyword evidence="4" id="KW-0227">DNA damage</keyword>
<keyword evidence="5" id="KW-0378">Hydrolase</keyword>
<dbReference type="GO" id="GO:0019104">
    <property type="term" value="F:DNA N-glycosylase activity"/>
    <property type="evidence" value="ECO:0007669"/>
    <property type="project" value="InterPro"/>
</dbReference>
<dbReference type="PANTHER" id="PTHR22767">
    <property type="entry name" value="N-TERMINAL ACETYLTRANSFERASE-RELATED"/>
    <property type="match status" value="1"/>
</dbReference>
<dbReference type="Proteomes" id="UP000249619">
    <property type="component" value="Unassembled WGS sequence"/>
</dbReference>
<evidence type="ECO:0000256" key="10">
    <source>
        <dbReference type="ARBA" id="ARBA00023268"/>
    </source>
</evidence>
<keyword evidence="6 12" id="KW-0802">TPR repeat</keyword>
<evidence type="ECO:0000256" key="13">
    <source>
        <dbReference type="SAM" id="MobiDB-lite"/>
    </source>
</evidence>
<dbReference type="GO" id="GO:0006284">
    <property type="term" value="P:base-excision repair"/>
    <property type="evidence" value="ECO:0007669"/>
    <property type="project" value="InterPro"/>
</dbReference>
<proteinExistence type="inferred from homology"/>
<dbReference type="SMART" id="SM00028">
    <property type="entry name" value="TPR"/>
    <property type="match status" value="7"/>
</dbReference>
<dbReference type="EMBL" id="QGDH01000115">
    <property type="protein sequence ID" value="RAR06453.1"/>
    <property type="molecule type" value="Genomic_DNA"/>
</dbReference>
<feature type="compositionally biased region" description="Acidic residues" evidence="13">
    <location>
        <begin position="380"/>
        <end position="390"/>
    </location>
</feature>
<dbReference type="SMART" id="SM01232">
    <property type="entry name" value="H2TH"/>
    <property type="match status" value="1"/>
</dbReference>
<dbReference type="SUPFAM" id="SSF48452">
    <property type="entry name" value="TPR-like"/>
    <property type="match status" value="3"/>
</dbReference>
<feature type="region of interest" description="Disordered" evidence="13">
    <location>
        <begin position="1013"/>
        <end position="1080"/>
    </location>
</feature>
<feature type="repeat" description="TPR" evidence="12">
    <location>
        <begin position="508"/>
        <end position="541"/>
    </location>
</feature>
<dbReference type="Pfam" id="PF06831">
    <property type="entry name" value="H2TH"/>
    <property type="match status" value="1"/>
</dbReference>
<dbReference type="InterPro" id="IPR035937">
    <property type="entry name" value="FPG_N"/>
</dbReference>
<evidence type="ECO:0000256" key="5">
    <source>
        <dbReference type="ARBA" id="ARBA00022801"/>
    </source>
</evidence>
<keyword evidence="7" id="KW-0238">DNA-binding</keyword>
<dbReference type="InterPro" id="IPR010979">
    <property type="entry name" value="Ribosomal_uS13-like_H2TH"/>
</dbReference>
<organism evidence="15 16">
    <name type="scientific">Stemphylium lycopersici</name>
    <name type="common">Tomato gray leaf spot disease fungus</name>
    <name type="synonym">Thyrospora lycopersici</name>
    <dbReference type="NCBI Taxonomy" id="183478"/>
    <lineage>
        <taxon>Eukaryota</taxon>
        <taxon>Fungi</taxon>
        <taxon>Dikarya</taxon>
        <taxon>Ascomycota</taxon>
        <taxon>Pezizomycotina</taxon>
        <taxon>Dothideomycetes</taxon>
        <taxon>Pleosporomycetidae</taxon>
        <taxon>Pleosporales</taxon>
        <taxon>Pleosporineae</taxon>
        <taxon>Pleosporaceae</taxon>
        <taxon>Stemphylium</taxon>
    </lineage>
</organism>
<name>A0A364MXH1_STELY</name>
<keyword evidence="16" id="KW-1185">Reference proteome</keyword>
<evidence type="ECO:0000259" key="14">
    <source>
        <dbReference type="PROSITE" id="PS51068"/>
    </source>
</evidence>
<dbReference type="GO" id="GO:0031415">
    <property type="term" value="C:NatA complex"/>
    <property type="evidence" value="ECO:0007669"/>
    <property type="project" value="TreeGrafter"/>
</dbReference>
<dbReference type="Gene3D" id="3.20.190.10">
    <property type="entry name" value="MutM-like, N-terminal"/>
    <property type="match status" value="1"/>
</dbReference>
<keyword evidence="8" id="KW-0234">DNA repair</keyword>
<comment type="caution">
    <text evidence="15">The sequence shown here is derived from an EMBL/GenBank/DDBJ whole genome shotgun (WGS) entry which is preliminary data.</text>
</comment>
<feature type="compositionally biased region" description="Basic and acidic residues" evidence="13">
    <location>
        <begin position="323"/>
        <end position="335"/>
    </location>
</feature>
<evidence type="ECO:0000256" key="11">
    <source>
        <dbReference type="ARBA" id="ARBA00023295"/>
    </source>
</evidence>
<feature type="compositionally biased region" description="Basic and acidic residues" evidence="13">
    <location>
        <begin position="1018"/>
        <end position="1049"/>
    </location>
</feature>
<dbReference type="Gene3D" id="1.10.8.50">
    <property type="match status" value="1"/>
</dbReference>
<evidence type="ECO:0000256" key="9">
    <source>
        <dbReference type="ARBA" id="ARBA00023239"/>
    </source>
</evidence>